<feature type="domain" description="Glycosyltransferase 2-like" evidence="4">
    <location>
        <begin position="163"/>
        <end position="357"/>
    </location>
</feature>
<evidence type="ECO:0000256" key="2">
    <source>
        <dbReference type="RuleBase" id="RU361242"/>
    </source>
</evidence>
<comment type="cofactor">
    <cofactor evidence="2">
        <name>Mn(2+)</name>
        <dbReference type="ChEBI" id="CHEBI:29035"/>
    </cofactor>
</comment>
<dbReference type="EC" id="2.4.1.-" evidence="2"/>
<evidence type="ECO:0000313" key="6">
    <source>
        <dbReference type="EnsemblMetazoa" id="CapteP164644"/>
    </source>
</evidence>
<dbReference type="Proteomes" id="UP000014760">
    <property type="component" value="Unassembled WGS sequence"/>
</dbReference>
<dbReference type="EMBL" id="KB311612">
    <property type="protein sequence ID" value="ELT88930.1"/>
    <property type="molecule type" value="Genomic_DNA"/>
</dbReference>
<gene>
    <name evidence="5" type="ORF">CAPTEDRAFT_164644</name>
</gene>
<sequence>MFPVKIKRGQCVRLIAVSLATCLLMTLLQSLSDTSEVGQAEHLEYRERTGPLTEVNYVERHENLNLARKRAALEEKRLPRHVRSHLRDHQDQLVKVTFSASKGAKTRGSRPSEAVFYEARSGKPRETLITERNDTANKWIWGQDISEECRAKEYDLDTLPKASVVISFHENENLSHLLRTLHSIIRRTPEKLLEEIILINDNSHKEDHEMILQNYITAVFTNKTNIRLMFTHDSLGLIRARLSGVRLAKGEVIVSMDSHMEVQEGWLEPLLDAIRENPRTLATSYLDWMEKDKDDTWVYKHGPSTWKTYFDWSLVFGFQDSTKVEIEARKADVTAPVVSPVSIGTIWAMKKDVFEEIGAFDEQMEGWGGENLDLPIRLWLCGGRVLNIPCSHAGHLEQAGHRDYRKNWVSMTHYNYKRVAEVWLDEYKKYFYYYHPQVSAVNAGDLSSRRAIKEKCFQEYGRDFSWFLKEVYPEIGIPGGEDNLAWDGLQNLAFNACLSVVPPNKPTLEKCTPQPYTQGFYWNTLGHLRFPVHIFNAKQRGNLYYLETGEYISLFGSQDLTKWIHWPNGWLMWHPMNLCLHATSLKTIFLSPCDRSDPRQRWSFRRYTKKFKIFQKSIVKSSKVPQKGSIELNETIVTEVFGHEASRHQKDAFLQALAENIHKEYV</sequence>
<evidence type="ECO:0000259" key="4">
    <source>
        <dbReference type="Pfam" id="PF00535"/>
    </source>
</evidence>
<comment type="subcellular location">
    <subcellularLocation>
        <location evidence="2">Golgi apparatus membrane</location>
        <topology evidence="2">Single-pass type II membrane protein</topology>
    </subcellularLocation>
</comment>
<evidence type="ECO:0000313" key="7">
    <source>
        <dbReference type="Proteomes" id="UP000014760"/>
    </source>
</evidence>
<organism evidence="5">
    <name type="scientific">Capitella teleta</name>
    <name type="common">Polychaete worm</name>
    <dbReference type="NCBI Taxonomy" id="283909"/>
    <lineage>
        <taxon>Eukaryota</taxon>
        <taxon>Metazoa</taxon>
        <taxon>Spiralia</taxon>
        <taxon>Lophotrochozoa</taxon>
        <taxon>Annelida</taxon>
        <taxon>Polychaeta</taxon>
        <taxon>Sedentaria</taxon>
        <taxon>Scolecida</taxon>
        <taxon>Capitellidae</taxon>
        <taxon>Capitella</taxon>
    </lineage>
</organism>
<name>R7T684_CAPTE</name>
<protein>
    <recommendedName>
        <fullName evidence="2">Polypeptide N-acetylgalactosaminyltransferase</fullName>
        <ecNumber evidence="2">2.4.1.-</ecNumber>
    </recommendedName>
    <alternativeName>
        <fullName evidence="2">Protein-UDP acetylgalactosaminyltransferase</fullName>
    </alternativeName>
</protein>
<dbReference type="UniPathway" id="UPA00378"/>
<keyword evidence="2" id="KW-0464">Manganese</keyword>
<dbReference type="EMBL" id="AMQN01015110">
    <property type="status" value="NOT_ANNOTATED_CDS"/>
    <property type="molecule type" value="Genomic_DNA"/>
</dbReference>
<dbReference type="AlphaFoldDB" id="R7T684"/>
<keyword evidence="2" id="KW-0328">Glycosyltransferase</keyword>
<dbReference type="SUPFAM" id="SSF53448">
    <property type="entry name" value="Nucleotide-diphospho-sugar transferases"/>
    <property type="match status" value="1"/>
</dbReference>
<dbReference type="PANTHER" id="PTHR11675">
    <property type="entry name" value="N-ACETYLGALACTOSAMINYLTRANSFERASE"/>
    <property type="match status" value="1"/>
</dbReference>
<evidence type="ECO:0000256" key="1">
    <source>
        <dbReference type="ARBA" id="ARBA00023157"/>
    </source>
</evidence>
<evidence type="ECO:0000256" key="3">
    <source>
        <dbReference type="SAM" id="SignalP"/>
    </source>
</evidence>
<keyword evidence="1 2" id="KW-1015">Disulfide bond</keyword>
<dbReference type="HOGENOM" id="CLU_013477_0_1_1"/>
<reference evidence="7" key="1">
    <citation type="submission" date="2012-12" db="EMBL/GenBank/DDBJ databases">
        <authorList>
            <person name="Hellsten U."/>
            <person name="Grimwood J."/>
            <person name="Chapman J.A."/>
            <person name="Shapiro H."/>
            <person name="Aerts A."/>
            <person name="Otillar R.P."/>
            <person name="Terry A.Y."/>
            <person name="Boore J.L."/>
            <person name="Simakov O."/>
            <person name="Marletaz F."/>
            <person name="Cho S.-J."/>
            <person name="Edsinger-Gonzales E."/>
            <person name="Havlak P."/>
            <person name="Kuo D.-H."/>
            <person name="Larsson T."/>
            <person name="Lv J."/>
            <person name="Arendt D."/>
            <person name="Savage R."/>
            <person name="Osoegawa K."/>
            <person name="de Jong P."/>
            <person name="Lindberg D.R."/>
            <person name="Seaver E.C."/>
            <person name="Weisblat D.A."/>
            <person name="Putnam N.H."/>
            <person name="Grigoriev I.V."/>
            <person name="Rokhsar D.S."/>
        </authorList>
    </citation>
    <scope>NUCLEOTIDE SEQUENCE</scope>
    <source>
        <strain evidence="7">I ESC-2004</strain>
    </source>
</reference>
<feature type="signal peptide" evidence="3">
    <location>
        <begin position="1"/>
        <end position="30"/>
    </location>
</feature>
<proteinExistence type="inferred from homology"/>
<evidence type="ECO:0000313" key="5">
    <source>
        <dbReference type="EMBL" id="ELT88930.1"/>
    </source>
</evidence>
<dbReference type="InterPro" id="IPR001173">
    <property type="entry name" value="Glyco_trans_2-like"/>
</dbReference>
<dbReference type="STRING" id="283909.R7T684"/>
<dbReference type="EnsemblMetazoa" id="CapteT164644">
    <property type="protein sequence ID" value="CapteP164644"/>
    <property type="gene ID" value="CapteG164644"/>
</dbReference>
<accession>R7T684</accession>
<reference evidence="6" key="3">
    <citation type="submission" date="2015-06" db="UniProtKB">
        <authorList>
            <consortium name="EnsemblMetazoa"/>
        </authorList>
    </citation>
    <scope>IDENTIFICATION</scope>
</reference>
<dbReference type="SUPFAM" id="SSF50370">
    <property type="entry name" value="Ricin B-like lectins"/>
    <property type="match status" value="1"/>
</dbReference>
<dbReference type="GO" id="GO:0006493">
    <property type="term" value="P:protein O-linked glycosylation"/>
    <property type="evidence" value="ECO:0007669"/>
    <property type="project" value="TreeGrafter"/>
</dbReference>
<keyword evidence="3" id="KW-0732">Signal</keyword>
<keyword evidence="2" id="KW-0430">Lectin</keyword>
<dbReference type="GO" id="GO:0004653">
    <property type="term" value="F:polypeptide N-acetylgalactosaminyltransferase activity"/>
    <property type="evidence" value="ECO:0007669"/>
    <property type="project" value="TreeGrafter"/>
</dbReference>
<reference evidence="5 7" key="2">
    <citation type="journal article" date="2013" name="Nature">
        <title>Insights into bilaterian evolution from three spiralian genomes.</title>
        <authorList>
            <person name="Simakov O."/>
            <person name="Marletaz F."/>
            <person name="Cho S.J."/>
            <person name="Edsinger-Gonzales E."/>
            <person name="Havlak P."/>
            <person name="Hellsten U."/>
            <person name="Kuo D.H."/>
            <person name="Larsson T."/>
            <person name="Lv J."/>
            <person name="Arendt D."/>
            <person name="Savage R."/>
            <person name="Osoegawa K."/>
            <person name="de Jong P."/>
            <person name="Grimwood J."/>
            <person name="Chapman J.A."/>
            <person name="Shapiro H."/>
            <person name="Aerts A."/>
            <person name="Otillar R.P."/>
            <person name="Terry A.Y."/>
            <person name="Boore J.L."/>
            <person name="Grigoriev I.V."/>
            <person name="Lindberg D.R."/>
            <person name="Seaver E.C."/>
            <person name="Weisblat D.A."/>
            <person name="Putnam N.H."/>
            <person name="Rokhsar D.S."/>
        </authorList>
    </citation>
    <scope>NUCLEOTIDE SEQUENCE</scope>
    <source>
        <strain evidence="5 7">I ESC-2004</strain>
    </source>
</reference>
<keyword evidence="2" id="KW-0333">Golgi apparatus</keyword>
<dbReference type="PANTHER" id="PTHR11675:SF126">
    <property type="entry name" value="RICIN B LECTIN DOMAIN-CONTAINING PROTEIN"/>
    <property type="match status" value="1"/>
</dbReference>
<dbReference type="InterPro" id="IPR035992">
    <property type="entry name" value="Ricin_B-like_lectins"/>
</dbReference>
<feature type="chain" id="PRO_5008786693" description="Polypeptide N-acetylgalactosaminyltransferase" evidence="3">
    <location>
        <begin position="31"/>
        <end position="666"/>
    </location>
</feature>
<keyword evidence="7" id="KW-1185">Reference proteome</keyword>
<comment type="pathway">
    <text evidence="2">Protein modification; protein glycosylation.</text>
</comment>
<comment type="similarity">
    <text evidence="2">Belongs to the glycosyltransferase 2 family. GalNAc-T subfamily.</text>
</comment>
<keyword evidence="2" id="KW-0808">Transferase</keyword>
<dbReference type="Pfam" id="PF00535">
    <property type="entry name" value="Glycos_transf_2"/>
    <property type="match status" value="1"/>
</dbReference>
<dbReference type="Gene3D" id="3.90.550.10">
    <property type="entry name" value="Spore Coat Polysaccharide Biosynthesis Protein SpsA, Chain A"/>
    <property type="match status" value="1"/>
</dbReference>
<dbReference type="OrthoDB" id="6141589at2759"/>
<dbReference type="GO" id="GO:0000139">
    <property type="term" value="C:Golgi membrane"/>
    <property type="evidence" value="ECO:0007669"/>
    <property type="project" value="UniProtKB-SubCell"/>
</dbReference>
<dbReference type="GO" id="GO:0030246">
    <property type="term" value="F:carbohydrate binding"/>
    <property type="evidence" value="ECO:0007669"/>
    <property type="project" value="UniProtKB-KW"/>
</dbReference>
<dbReference type="InterPro" id="IPR029044">
    <property type="entry name" value="Nucleotide-diphossugar_trans"/>
</dbReference>